<dbReference type="CDD" id="cd06259">
    <property type="entry name" value="YdcF-like"/>
    <property type="match status" value="1"/>
</dbReference>
<dbReference type="PANTHER" id="PTHR30336">
    <property type="entry name" value="INNER MEMBRANE PROTEIN, PROBABLE PERMEASE"/>
    <property type="match status" value="1"/>
</dbReference>
<reference evidence="3" key="1">
    <citation type="journal article" date="2021" name="PeerJ">
        <title>Extensive microbial diversity within the chicken gut microbiome revealed by metagenomics and culture.</title>
        <authorList>
            <person name="Gilroy R."/>
            <person name="Ravi A."/>
            <person name="Getino M."/>
            <person name="Pursley I."/>
            <person name="Horton D.L."/>
            <person name="Alikhan N.F."/>
            <person name="Baker D."/>
            <person name="Gharbi K."/>
            <person name="Hall N."/>
            <person name="Watson M."/>
            <person name="Adriaenssens E.M."/>
            <person name="Foster-Nyarko E."/>
            <person name="Jarju S."/>
            <person name="Secka A."/>
            <person name="Antonio M."/>
            <person name="Oren A."/>
            <person name="Chaudhuri R.R."/>
            <person name="La Ragione R."/>
            <person name="Hildebrand F."/>
            <person name="Pallen M.J."/>
        </authorList>
    </citation>
    <scope>NUCLEOTIDE SEQUENCE</scope>
    <source>
        <strain evidence="3">ChiGjej6B6-14162</strain>
    </source>
</reference>
<proteinExistence type="predicted"/>
<evidence type="ECO:0000256" key="1">
    <source>
        <dbReference type="SAM" id="Phobius"/>
    </source>
</evidence>
<dbReference type="PANTHER" id="PTHR30336:SF4">
    <property type="entry name" value="ENVELOPE BIOGENESIS FACTOR ELYC"/>
    <property type="match status" value="1"/>
</dbReference>
<dbReference type="Gene3D" id="3.40.50.620">
    <property type="entry name" value="HUPs"/>
    <property type="match status" value="1"/>
</dbReference>
<dbReference type="GO" id="GO:0000270">
    <property type="term" value="P:peptidoglycan metabolic process"/>
    <property type="evidence" value="ECO:0007669"/>
    <property type="project" value="TreeGrafter"/>
</dbReference>
<keyword evidence="1" id="KW-1133">Transmembrane helix</keyword>
<organism evidence="3 4">
    <name type="scientific">Candidatus Parabacteroides intestinipullorum</name>
    <dbReference type="NCBI Taxonomy" id="2838723"/>
    <lineage>
        <taxon>Bacteria</taxon>
        <taxon>Pseudomonadati</taxon>
        <taxon>Bacteroidota</taxon>
        <taxon>Bacteroidia</taxon>
        <taxon>Bacteroidales</taxon>
        <taxon>Tannerellaceae</taxon>
        <taxon>Parabacteroides</taxon>
    </lineage>
</organism>
<dbReference type="Proteomes" id="UP000886740">
    <property type="component" value="Unassembled WGS sequence"/>
</dbReference>
<reference evidence="3" key="2">
    <citation type="submission" date="2021-04" db="EMBL/GenBank/DDBJ databases">
        <authorList>
            <person name="Gilroy R."/>
        </authorList>
    </citation>
    <scope>NUCLEOTIDE SEQUENCE</scope>
    <source>
        <strain evidence="3">ChiGjej6B6-14162</strain>
    </source>
</reference>
<dbReference type="GO" id="GO:0005886">
    <property type="term" value="C:plasma membrane"/>
    <property type="evidence" value="ECO:0007669"/>
    <property type="project" value="TreeGrafter"/>
</dbReference>
<dbReference type="InterPro" id="IPR014729">
    <property type="entry name" value="Rossmann-like_a/b/a_fold"/>
</dbReference>
<comment type="caution">
    <text evidence="3">The sequence shown here is derived from an EMBL/GenBank/DDBJ whole genome shotgun (WGS) entry which is preliminary data.</text>
</comment>
<evidence type="ECO:0000259" key="2">
    <source>
        <dbReference type="Pfam" id="PF02698"/>
    </source>
</evidence>
<feature type="transmembrane region" description="Helical" evidence="1">
    <location>
        <begin position="6"/>
        <end position="29"/>
    </location>
</feature>
<name>A0A9D1X7F3_9BACT</name>
<dbReference type="InterPro" id="IPR003848">
    <property type="entry name" value="DUF218"/>
</dbReference>
<evidence type="ECO:0000313" key="3">
    <source>
        <dbReference type="EMBL" id="HIX73956.1"/>
    </source>
</evidence>
<gene>
    <name evidence="3" type="ORF">H9977_02785</name>
</gene>
<protein>
    <submittedName>
        <fullName evidence="3">YdcF family protein</fullName>
    </submittedName>
</protein>
<dbReference type="Pfam" id="PF02698">
    <property type="entry name" value="DUF218"/>
    <property type="match status" value="1"/>
</dbReference>
<dbReference type="InterPro" id="IPR051599">
    <property type="entry name" value="Cell_Envelope_Assoc"/>
</dbReference>
<keyword evidence="1" id="KW-0472">Membrane</keyword>
<evidence type="ECO:0000313" key="4">
    <source>
        <dbReference type="Proteomes" id="UP000886740"/>
    </source>
</evidence>
<dbReference type="AlphaFoldDB" id="A0A9D1X7F3"/>
<sequence length="247" mass="28666">MFYVLSRFFTLLSSPVIYIFLLLVTAVFVSGRRLRYFCVWGALFLFLLFTNRWVYQQAEEWWTGSTLSSVEPGRVYPYGLVLGGFASYGPKAGQIDFSDSADRLWGALMLYKQGVIRKLVIVSDGSTDPEYGNEPFFRSQLALLGVPSSDLLVEPASRNTRENAQFVARMIPDLSDGPFLLITSAVHMRRSLASFREVGLRPDYYSTDRYERPYQRWENWIPDPRLFKEWYGLGHEWIGWIAYRLTR</sequence>
<dbReference type="GO" id="GO:0043164">
    <property type="term" value="P:Gram-negative-bacterium-type cell wall biogenesis"/>
    <property type="evidence" value="ECO:0007669"/>
    <property type="project" value="TreeGrafter"/>
</dbReference>
<feature type="transmembrane region" description="Helical" evidence="1">
    <location>
        <begin position="36"/>
        <end position="55"/>
    </location>
</feature>
<feature type="domain" description="DUF218" evidence="2">
    <location>
        <begin position="80"/>
        <end position="239"/>
    </location>
</feature>
<dbReference type="EMBL" id="DXEL01000024">
    <property type="protein sequence ID" value="HIX73956.1"/>
    <property type="molecule type" value="Genomic_DNA"/>
</dbReference>
<accession>A0A9D1X7F3</accession>
<keyword evidence="1" id="KW-0812">Transmembrane</keyword>